<feature type="region of interest" description="Disordered" evidence="10">
    <location>
        <begin position="445"/>
        <end position="531"/>
    </location>
</feature>
<evidence type="ECO:0000256" key="2">
    <source>
        <dbReference type="ARBA" id="ARBA00004300"/>
    </source>
</evidence>
<evidence type="ECO:0000256" key="5">
    <source>
        <dbReference type="ARBA" id="ARBA00022889"/>
    </source>
</evidence>
<feature type="coiled-coil region" evidence="9">
    <location>
        <begin position="102"/>
        <end position="136"/>
    </location>
</feature>
<evidence type="ECO:0000256" key="10">
    <source>
        <dbReference type="SAM" id="MobiDB-lite"/>
    </source>
</evidence>
<feature type="coiled-coil region" evidence="9">
    <location>
        <begin position="329"/>
        <end position="356"/>
    </location>
</feature>
<evidence type="ECO:0000256" key="8">
    <source>
        <dbReference type="ARBA" id="ARBA00023212"/>
    </source>
</evidence>
<dbReference type="GO" id="GO:0035735">
    <property type="term" value="P:intraciliary transport involved in cilium assembly"/>
    <property type="evidence" value="ECO:0007669"/>
    <property type="project" value="TreeGrafter"/>
</dbReference>
<keyword evidence="12" id="KW-1185">Reference proteome</keyword>
<evidence type="ECO:0000256" key="3">
    <source>
        <dbReference type="ARBA" id="ARBA00009291"/>
    </source>
</evidence>
<evidence type="ECO:0000313" key="12">
    <source>
        <dbReference type="Proteomes" id="UP000807342"/>
    </source>
</evidence>
<sequence length="723" mass="80436">MAATPARGVHWNIKDLSPSLLGSPIFEGSTESYVSTSSIEYVNAQLIAHGFAPSPGLSLEGLSGTDTDRVVKCLLSMLSQRMEDMSRTEVLSTKLRTLTYDHERLMTMERNAKEKAANAEREMNLHKTKLTAAMRTLQSTEVAHRQTTAELQRTRTSLQALRTTHQIELKKKEKDIERMTEKWSKISDSQTKLMSVPAGMRCANVAALGGSEFRGKSQSYLEIALDEAEKARAQLTDETGRLRRLVLKVVNQVQALLHQVRAFLLDKDEEPTLFTLTTLFPMQPPTHAHDTLSAILNSLKDSLAALPQHIASAPSTSTTRLPEPDHEEIARLQAVISQLREKVEQSQKQSQTHAAETQALFDQFIAGQQKISDNISEMSMELMTAPNVDEERERLDRIKKELHDEREKFTKAAIKLGKERTALEAERNKLSDEKRSWQVQQMLADLPPTPNTSQPDQPLPTISQPDQPLPTRQSNQPNHKSPRKPARHIVLASSPKKSPKKAFRRSTANNTSMRKTTRVSRRPSITPIKPTVIPPYETELIVVSPQPAPPRLAAPSFSTLKPTTSILPSFVLPPPSPHASLPSKPILPPLPPLEDESESEVDGHGFLQPPTDTNLAPIPPINPNLTTPIRRPFPMAKPFAQRMVHAYSPAKPSPLSRILMLANSPNTPEEGVGSHQYPQDTPSDLNTVREEDENGENPLFETPKPQQQQWMSLAAELGVESPP</sequence>
<evidence type="ECO:0000256" key="9">
    <source>
        <dbReference type="SAM" id="Coils"/>
    </source>
</evidence>
<dbReference type="Pfam" id="PF11559">
    <property type="entry name" value="ADIP"/>
    <property type="match status" value="1"/>
</dbReference>
<dbReference type="Proteomes" id="UP000807342">
    <property type="component" value="Unassembled WGS sequence"/>
</dbReference>
<dbReference type="PANTHER" id="PTHR46507">
    <property type="entry name" value="AFADIN- AND ALPHA-ACTININ-BINDING PROTEIN"/>
    <property type="match status" value="1"/>
</dbReference>
<gene>
    <name evidence="11" type="ORF">P691DRAFT_692547</name>
</gene>
<feature type="coiled-coil region" evidence="9">
    <location>
        <begin position="388"/>
        <end position="440"/>
    </location>
</feature>
<feature type="non-terminal residue" evidence="11">
    <location>
        <position position="723"/>
    </location>
</feature>
<feature type="compositionally biased region" description="Polar residues" evidence="10">
    <location>
        <begin position="676"/>
        <end position="686"/>
    </location>
</feature>
<evidence type="ECO:0000256" key="6">
    <source>
        <dbReference type="ARBA" id="ARBA00022949"/>
    </source>
</evidence>
<keyword evidence="8" id="KW-0206">Cytoskeleton</keyword>
<feature type="coiled-coil region" evidence="9">
    <location>
        <begin position="218"/>
        <end position="245"/>
    </location>
</feature>
<accession>A0A9P5XRI6</accession>
<keyword evidence="5" id="KW-0130">Cell adhesion</keyword>
<dbReference type="OrthoDB" id="312015at2759"/>
<keyword evidence="4" id="KW-0963">Cytoplasm</keyword>
<reference evidence="11" key="1">
    <citation type="submission" date="2020-11" db="EMBL/GenBank/DDBJ databases">
        <authorList>
            <consortium name="DOE Joint Genome Institute"/>
            <person name="Ahrendt S."/>
            <person name="Riley R."/>
            <person name="Andreopoulos W."/>
            <person name="Labutti K."/>
            <person name="Pangilinan J."/>
            <person name="Ruiz-Duenas F.J."/>
            <person name="Barrasa J.M."/>
            <person name="Sanchez-Garcia M."/>
            <person name="Camarero S."/>
            <person name="Miyauchi S."/>
            <person name="Serrano A."/>
            <person name="Linde D."/>
            <person name="Babiker R."/>
            <person name="Drula E."/>
            <person name="Ayuso-Fernandez I."/>
            <person name="Pacheco R."/>
            <person name="Padilla G."/>
            <person name="Ferreira P."/>
            <person name="Barriuso J."/>
            <person name="Kellner H."/>
            <person name="Castanera R."/>
            <person name="Alfaro M."/>
            <person name="Ramirez L."/>
            <person name="Pisabarro A.G."/>
            <person name="Kuo A."/>
            <person name="Tritt A."/>
            <person name="Lipzen A."/>
            <person name="He G."/>
            <person name="Yan M."/>
            <person name="Ng V."/>
            <person name="Cullen D."/>
            <person name="Martin F."/>
            <person name="Rosso M.-N."/>
            <person name="Henrissat B."/>
            <person name="Hibbett D."/>
            <person name="Martinez A.T."/>
            <person name="Grigoriev I.V."/>
        </authorList>
    </citation>
    <scope>NUCLEOTIDE SEQUENCE</scope>
    <source>
        <strain evidence="11">MF-IS2</strain>
    </source>
</reference>
<feature type="compositionally biased region" description="Polar residues" evidence="10">
    <location>
        <begin position="451"/>
        <end position="479"/>
    </location>
</feature>
<keyword evidence="6" id="KW-0965">Cell junction</keyword>
<name>A0A9P5XRI6_9AGAR</name>
<evidence type="ECO:0000256" key="4">
    <source>
        <dbReference type="ARBA" id="ARBA00022490"/>
    </source>
</evidence>
<dbReference type="InterPro" id="IPR021622">
    <property type="entry name" value="Afadin/alpha-actinin-bd"/>
</dbReference>
<dbReference type="PANTHER" id="PTHR46507:SF4">
    <property type="entry name" value="SSX FAMILY MEMBER 2 INTERACTING PROTEIN"/>
    <property type="match status" value="1"/>
</dbReference>
<dbReference type="EMBL" id="MU151054">
    <property type="protein sequence ID" value="KAF9454385.1"/>
    <property type="molecule type" value="Genomic_DNA"/>
</dbReference>
<dbReference type="GO" id="GO:0007155">
    <property type="term" value="P:cell adhesion"/>
    <property type="evidence" value="ECO:0007669"/>
    <property type="project" value="UniProtKB-KW"/>
</dbReference>
<evidence type="ECO:0000256" key="7">
    <source>
        <dbReference type="ARBA" id="ARBA00023054"/>
    </source>
</evidence>
<comment type="subcellular location">
    <subcellularLocation>
        <location evidence="1">Cell junction</location>
    </subcellularLocation>
    <subcellularLocation>
        <location evidence="2">Cytoplasm</location>
        <location evidence="2">Cytoskeleton</location>
        <location evidence="2">Microtubule organizing center</location>
        <location evidence="2">Centrosome</location>
    </subcellularLocation>
</comment>
<dbReference type="InterPro" id="IPR052300">
    <property type="entry name" value="Adhesion_Centrosome_assoc"/>
</dbReference>
<feature type="region of interest" description="Disordered" evidence="10">
    <location>
        <begin position="664"/>
        <end position="708"/>
    </location>
</feature>
<evidence type="ECO:0000313" key="11">
    <source>
        <dbReference type="EMBL" id="KAF9454385.1"/>
    </source>
</evidence>
<comment type="similarity">
    <text evidence="3">Belongs to the ADIP family.</text>
</comment>
<organism evidence="11 12">
    <name type="scientific">Macrolepiota fuliginosa MF-IS2</name>
    <dbReference type="NCBI Taxonomy" id="1400762"/>
    <lineage>
        <taxon>Eukaryota</taxon>
        <taxon>Fungi</taxon>
        <taxon>Dikarya</taxon>
        <taxon>Basidiomycota</taxon>
        <taxon>Agaricomycotina</taxon>
        <taxon>Agaricomycetes</taxon>
        <taxon>Agaricomycetidae</taxon>
        <taxon>Agaricales</taxon>
        <taxon>Agaricineae</taxon>
        <taxon>Agaricaceae</taxon>
        <taxon>Macrolepiota</taxon>
    </lineage>
</organism>
<keyword evidence="7 9" id="KW-0175">Coiled coil</keyword>
<comment type="caution">
    <text evidence="11">The sequence shown here is derived from an EMBL/GenBank/DDBJ whole genome shotgun (WGS) entry which is preliminary data.</text>
</comment>
<evidence type="ECO:0000256" key="1">
    <source>
        <dbReference type="ARBA" id="ARBA00004282"/>
    </source>
</evidence>
<protein>
    <recommendedName>
        <fullName evidence="13">Afadin and alpha-actinin-binding-domain-containing protein</fullName>
    </recommendedName>
</protein>
<dbReference type="AlphaFoldDB" id="A0A9P5XRI6"/>
<evidence type="ECO:0008006" key="13">
    <source>
        <dbReference type="Google" id="ProtNLM"/>
    </source>
</evidence>
<dbReference type="GO" id="GO:0036064">
    <property type="term" value="C:ciliary basal body"/>
    <property type="evidence" value="ECO:0007669"/>
    <property type="project" value="TreeGrafter"/>
</dbReference>
<proteinExistence type="inferred from homology"/>